<comment type="caution">
    <text evidence="1">The sequence shown here is derived from an EMBL/GenBank/DDBJ whole genome shotgun (WGS) entry which is preliminary data.</text>
</comment>
<evidence type="ECO:0000313" key="1">
    <source>
        <dbReference type="EMBL" id="KYO20724.1"/>
    </source>
</evidence>
<gene>
    <name evidence="1" type="ORF">Y1Q_0012600</name>
</gene>
<reference evidence="1 2" key="1">
    <citation type="journal article" date="2012" name="Genome Biol.">
        <title>Sequencing three crocodilian genomes to illuminate the evolution of archosaurs and amniotes.</title>
        <authorList>
            <person name="St John J.A."/>
            <person name="Braun E.L."/>
            <person name="Isberg S.R."/>
            <person name="Miles L.G."/>
            <person name="Chong A.Y."/>
            <person name="Gongora J."/>
            <person name="Dalzell P."/>
            <person name="Moran C."/>
            <person name="Bed'hom B."/>
            <person name="Abzhanov A."/>
            <person name="Burgess S.C."/>
            <person name="Cooksey A.M."/>
            <person name="Castoe T.A."/>
            <person name="Crawford N.G."/>
            <person name="Densmore L.D."/>
            <person name="Drew J.C."/>
            <person name="Edwards S.V."/>
            <person name="Faircloth B.C."/>
            <person name="Fujita M.K."/>
            <person name="Greenwold M.J."/>
            <person name="Hoffmann F.G."/>
            <person name="Howard J.M."/>
            <person name="Iguchi T."/>
            <person name="Janes D.E."/>
            <person name="Khan S.Y."/>
            <person name="Kohno S."/>
            <person name="de Koning A.J."/>
            <person name="Lance S.L."/>
            <person name="McCarthy F.M."/>
            <person name="McCormack J.E."/>
            <person name="Merchant M.E."/>
            <person name="Peterson D.G."/>
            <person name="Pollock D.D."/>
            <person name="Pourmand N."/>
            <person name="Raney B.J."/>
            <person name="Roessler K.A."/>
            <person name="Sanford J.R."/>
            <person name="Sawyer R.H."/>
            <person name="Schmidt C.J."/>
            <person name="Triplett E.W."/>
            <person name="Tuberville T.D."/>
            <person name="Venegas-Anaya M."/>
            <person name="Howard J.T."/>
            <person name="Jarvis E.D."/>
            <person name="Guillette L.J.Jr."/>
            <person name="Glenn T.C."/>
            <person name="Green R.E."/>
            <person name="Ray D.A."/>
        </authorList>
    </citation>
    <scope>NUCLEOTIDE SEQUENCE [LARGE SCALE GENOMIC DNA]</scope>
    <source>
        <strain evidence="1">KSC_2009_1</strain>
    </source>
</reference>
<sequence>MNQIIFYLWIVDFNALDVLKEQLQTFREVSKVELKRQGWKLRSTSGFQLVHPTKNQEKHTQINNIYLFLIKARSTIGEGDVSLCSFEECCSKSKGHME</sequence>
<dbReference type="Proteomes" id="UP000050525">
    <property type="component" value="Unassembled WGS sequence"/>
</dbReference>
<organism evidence="1 2">
    <name type="scientific">Alligator mississippiensis</name>
    <name type="common">American alligator</name>
    <dbReference type="NCBI Taxonomy" id="8496"/>
    <lineage>
        <taxon>Eukaryota</taxon>
        <taxon>Metazoa</taxon>
        <taxon>Chordata</taxon>
        <taxon>Craniata</taxon>
        <taxon>Vertebrata</taxon>
        <taxon>Euteleostomi</taxon>
        <taxon>Archelosauria</taxon>
        <taxon>Archosauria</taxon>
        <taxon>Crocodylia</taxon>
        <taxon>Alligatoridae</taxon>
        <taxon>Alligatorinae</taxon>
        <taxon>Alligator</taxon>
    </lineage>
</organism>
<proteinExistence type="predicted"/>
<dbReference type="EMBL" id="AKHW03006358">
    <property type="protein sequence ID" value="KYO20724.1"/>
    <property type="molecule type" value="Genomic_DNA"/>
</dbReference>
<keyword evidence="2" id="KW-1185">Reference proteome</keyword>
<accession>A0A151M880</accession>
<dbReference type="AlphaFoldDB" id="A0A151M880"/>
<protein>
    <submittedName>
        <fullName evidence="1">Uncharacterized protein</fullName>
    </submittedName>
</protein>
<evidence type="ECO:0000313" key="2">
    <source>
        <dbReference type="Proteomes" id="UP000050525"/>
    </source>
</evidence>
<name>A0A151M880_ALLMI</name>